<accession>A0A0F9XAB1</accession>
<evidence type="ECO:0000313" key="3">
    <source>
        <dbReference type="EMBL" id="KKN88598.1"/>
    </source>
</evidence>
<reference evidence="3" key="1">
    <citation type="journal article" date="2015" name="Nature">
        <title>Complex archaea that bridge the gap between prokaryotes and eukaryotes.</title>
        <authorList>
            <person name="Spang A."/>
            <person name="Saw J.H."/>
            <person name="Jorgensen S.L."/>
            <person name="Zaremba-Niedzwiedzka K."/>
            <person name="Martijn J."/>
            <person name="Lind A.E."/>
            <person name="van Eijk R."/>
            <person name="Schleper C."/>
            <person name="Guy L."/>
            <person name="Ettema T.J."/>
        </authorList>
    </citation>
    <scope>NUCLEOTIDE SEQUENCE</scope>
</reference>
<dbReference type="EMBL" id="LAZR01000127">
    <property type="protein sequence ID" value="KKN88598.1"/>
    <property type="molecule type" value="Genomic_DNA"/>
</dbReference>
<keyword evidence="2" id="KW-1133">Transmembrane helix</keyword>
<name>A0A0F9XAB1_9ZZZZ</name>
<keyword evidence="2" id="KW-0472">Membrane</keyword>
<feature type="transmembrane region" description="Helical" evidence="2">
    <location>
        <begin position="12"/>
        <end position="30"/>
    </location>
</feature>
<keyword evidence="2" id="KW-0812">Transmembrane</keyword>
<proteinExistence type="predicted"/>
<evidence type="ECO:0000256" key="2">
    <source>
        <dbReference type="SAM" id="Phobius"/>
    </source>
</evidence>
<dbReference type="AlphaFoldDB" id="A0A0F9XAB1"/>
<sequence>MFNRLDQISVRQVLFVSIGLVAILFAIGLATRENVADKPYLAIAGSGFIFNYRVADAYYGFTAIVEKPVRNYSRIEASFEDPAGGPPFLVSTKLTPRSKRYGLRSPPLSGIEKDKPYHVTVRLVQNGDGAVLFEDAFTVASQMSDAVMPPAPLTIGPGYTRNPDLPDGWKAPTAGRD</sequence>
<evidence type="ECO:0000256" key="1">
    <source>
        <dbReference type="SAM" id="MobiDB-lite"/>
    </source>
</evidence>
<gene>
    <name evidence="3" type="ORF">LCGC14_0247090</name>
</gene>
<feature type="region of interest" description="Disordered" evidence="1">
    <location>
        <begin position="155"/>
        <end position="177"/>
    </location>
</feature>
<comment type="caution">
    <text evidence="3">The sequence shown here is derived from an EMBL/GenBank/DDBJ whole genome shotgun (WGS) entry which is preliminary data.</text>
</comment>
<protein>
    <submittedName>
        <fullName evidence="3">Uncharacterized protein</fullName>
    </submittedName>
</protein>
<organism evidence="3">
    <name type="scientific">marine sediment metagenome</name>
    <dbReference type="NCBI Taxonomy" id="412755"/>
    <lineage>
        <taxon>unclassified sequences</taxon>
        <taxon>metagenomes</taxon>
        <taxon>ecological metagenomes</taxon>
    </lineage>
</organism>